<dbReference type="Gene3D" id="1.20.1280.50">
    <property type="match status" value="1"/>
</dbReference>
<dbReference type="CDD" id="cd22157">
    <property type="entry name" value="F-box_AtFBW1-like"/>
    <property type="match status" value="1"/>
</dbReference>
<dbReference type="InterPro" id="IPR006527">
    <property type="entry name" value="F-box-assoc_dom_typ1"/>
</dbReference>
<gene>
    <name evidence="2" type="ORF">POM88_015771</name>
</gene>
<dbReference type="Proteomes" id="UP001237642">
    <property type="component" value="Unassembled WGS sequence"/>
</dbReference>
<sequence length="380" mass="43980">MSSNEFLQQDLIRDILLRLPLESLAQCKCVSKPWRELICDPHFVKTYLKQGFHDYKLILTSPPNSLYSINLSKQPLSNIEDEVPIKLNFEHPNHWLQVLSSCNGLLLLVYNDNTLVLLNPTTLEFKKLPDKSSSWSKCRTIYGIGFDSSTNDYKIVTITFPNVENVGNNDSENCPEMLVQVYTIRQNCWKQIQNSPFNHSDTWPCSGVFLNGSVHWLATITWTYKWIIAAFDIVTEKFREVPLPDIYEDEEEGQIDTARLTVLGKCLSLCLYVYHLTVDGNQTYTWDIWMMKEYGVTSSWTKVTINEPANMFYTLGPVCMLGEHEILMKSNGRRLVMYNMENKSFKDIVICGVPDLFRDHFRDHVTCSESLVSPHCNKWD</sequence>
<dbReference type="AlphaFoldDB" id="A0AAD8IM08"/>
<protein>
    <submittedName>
        <fullName evidence="2">F-box domain-containing protein</fullName>
    </submittedName>
</protein>
<dbReference type="PANTHER" id="PTHR31672:SF13">
    <property type="entry name" value="F-BOX PROTEIN CPR30-LIKE"/>
    <property type="match status" value="1"/>
</dbReference>
<dbReference type="InterPro" id="IPR036047">
    <property type="entry name" value="F-box-like_dom_sf"/>
</dbReference>
<proteinExistence type="predicted"/>
<dbReference type="Pfam" id="PF00646">
    <property type="entry name" value="F-box"/>
    <property type="match status" value="1"/>
</dbReference>
<evidence type="ECO:0000313" key="2">
    <source>
        <dbReference type="EMBL" id="KAK1387593.1"/>
    </source>
</evidence>
<dbReference type="EMBL" id="JAUIZM010000004">
    <property type="protein sequence ID" value="KAK1387593.1"/>
    <property type="molecule type" value="Genomic_DNA"/>
</dbReference>
<organism evidence="2 3">
    <name type="scientific">Heracleum sosnowskyi</name>
    <dbReference type="NCBI Taxonomy" id="360622"/>
    <lineage>
        <taxon>Eukaryota</taxon>
        <taxon>Viridiplantae</taxon>
        <taxon>Streptophyta</taxon>
        <taxon>Embryophyta</taxon>
        <taxon>Tracheophyta</taxon>
        <taxon>Spermatophyta</taxon>
        <taxon>Magnoliopsida</taxon>
        <taxon>eudicotyledons</taxon>
        <taxon>Gunneridae</taxon>
        <taxon>Pentapetalae</taxon>
        <taxon>asterids</taxon>
        <taxon>campanulids</taxon>
        <taxon>Apiales</taxon>
        <taxon>Apiaceae</taxon>
        <taxon>Apioideae</taxon>
        <taxon>apioid superclade</taxon>
        <taxon>Tordylieae</taxon>
        <taxon>Tordyliinae</taxon>
        <taxon>Heracleum</taxon>
    </lineage>
</organism>
<dbReference type="SMART" id="SM00256">
    <property type="entry name" value="FBOX"/>
    <property type="match status" value="1"/>
</dbReference>
<dbReference type="InterPro" id="IPR011043">
    <property type="entry name" value="Gal_Oxase/kelch_b-propeller"/>
</dbReference>
<dbReference type="InterPro" id="IPR050796">
    <property type="entry name" value="SCF_F-box_component"/>
</dbReference>
<dbReference type="Pfam" id="PF07734">
    <property type="entry name" value="FBA_1"/>
    <property type="match status" value="1"/>
</dbReference>
<evidence type="ECO:0000313" key="3">
    <source>
        <dbReference type="Proteomes" id="UP001237642"/>
    </source>
</evidence>
<dbReference type="InterPro" id="IPR001810">
    <property type="entry name" value="F-box_dom"/>
</dbReference>
<dbReference type="InterPro" id="IPR017451">
    <property type="entry name" value="F-box-assoc_interact_dom"/>
</dbReference>
<comment type="caution">
    <text evidence="2">The sequence shown here is derived from an EMBL/GenBank/DDBJ whole genome shotgun (WGS) entry which is preliminary data.</text>
</comment>
<keyword evidence="3" id="KW-1185">Reference proteome</keyword>
<accession>A0AAD8IM08</accession>
<dbReference type="SUPFAM" id="SSF81383">
    <property type="entry name" value="F-box domain"/>
    <property type="match status" value="1"/>
</dbReference>
<evidence type="ECO:0000259" key="1">
    <source>
        <dbReference type="SMART" id="SM00256"/>
    </source>
</evidence>
<dbReference type="NCBIfam" id="TIGR01640">
    <property type="entry name" value="F_box_assoc_1"/>
    <property type="match status" value="1"/>
</dbReference>
<dbReference type="PANTHER" id="PTHR31672">
    <property type="entry name" value="BNACNNG10540D PROTEIN"/>
    <property type="match status" value="1"/>
</dbReference>
<reference evidence="2" key="1">
    <citation type="submission" date="2023-02" db="EMBL/GenBank/DDBJ databases">
        <title>Genome of toxic invasive species Heracleum sosnowskyi carries increased number of genes despite the absence of recent whole-genome duplications.</title>
        <authorList>
            <person name="Schelkunov M."/>
            <person name="Shtratnikova V."/>
            <person name="Makarenko M."/>
            <person name="Klepikova A."/>
            <person name="Omelchenko D."/>
            <person name="Novikova G."/>
            <person name="Obukhova E."/>
            <person name="Bogdanov V."/>
            <person name="Penin A."/>
            <person name="Logacheva M."/>
        </authorList>
    </citation>
    <scope>NUCLEOTIDE SEQUENCE</scope>
    <source>
        <strain evidence="2">Hsosn_3</strain>
        <tissue evidence="2">Leaf</tissue>
    </source>
</reference>
<feature type="domain" description="F-box" evidence="1">
    <location>
        <begin position="7"/>
        <end position="47"/>
    </location>
</feature>
<reference evidence="2" key="2">
    <citation type="submission" date="2023-05" db="EMBL/GenBank/DDBJ databases">
        <authorList>
            <person name="Schelkunov M.I."/>
        </authorList>
    </citation>
    <scope>NUCLEOTIDE SEQUENCE</scope>
    <source>
        <strain evidence="2">Hsosn_3</strain>
        <tissue evidence="2">Leaf</tissue>
    </source>
</reference>
<name>A0AAD8IM08_9APIA</name>
<dbReference type="SUPFAM" id="SSF50965">
    <property type="entry name" value="Galactose oxidase, central domain"/>
    <property type="match status" value="1"/>
</dbReference>